<dbReference type="Pfam" id="PF17852">
    <property type="entry name" value="Dynein_AAA_lid"/>
    <property type="match status" value="1"/>
</dbReference>
<evidence type="ECO:0000313" key="19">
    <source>
        <dbReference type="Proteomes" id="UP000355283"/>
    </source>
</evidence>
<keyword evidence="11" id="KW-0969">Cilium</keyword>
<dbReference type="Pfam" id="PF12781">
    <property type="entry name" value="AAA_9"/>
    <property type="match status" value="1"/>
</dbReference>
<dbReference type="InterPro" id="IPR041228">
    <property type="entry name" value="Dynein_C"/>
</dbReference>
<dbReference type="Pfam" id="PF08385">
    <property type="entry name" value="DHC_N1"/>
    <property type="match status" value="1"/>
</dbReference>
<evidence type="ECO:0000259" key="17">
    <source>
        <dbReference type="SMART" id="SM00382"/>
    </source>
</evidence>
<feature type="coiled-coil region" evidence="15">
    <location>
        <begin position="3828"/>
        <end position="3855"/>
    </location>
</feature>
<dbReference type="InterPro" id="IPR026983">
    <property type="entry name" value="DHC"/>
</dbReference>
<dbReference type="Gene3D" id="3.10.490.20">
    <property type="match status" value="1"/>
</dbReference>
<dbReference type="InterPro" id="IPR042228">
    <property type="entry name" value="Dynein_linker_3"/>
</dbReference>
<evidence type="ECO:0000313" key="18">
    <source>
        <dbReference type="EMBL" id="TFJ82702.1"/>
    </source>
</evidence>
<dbReference type="FunFam" id="3.40.50.300:FF:000049">
    <property type="entry name" value="Dynein, axonemal, heavy chain 5"/>
    <property type="match status" value="1"/>
</dbReference>
<dbReference type="InterPro" id="IPR041589">
    <property type="entry name" value="DNAH3_AAA_lid_1"/>
</dbReference>
<evidence type="ECO:0000256" key="1">
    <source>
        <dbReference type="ARBA" id="ARBA00004430"/>
    </source>
</evidence>
<dbReference type="InterPro" id="IPR013602">
    <property type="entry name" value="Dynein_heavy_linker"/>
</dbReference>
<dbReference type="Pfam" id="PF18198">
    <property type="entry name" value="AAA_lid_11"/>
    <property type="match status" value="1"/>
</dbReference>
<dbReference type="GO" id="GO:0045505">
    <property type="term" value="F:dynein intermediate chain binding"/>
    <property type="evidence" value="ECO:0007669"/>
    <property type="project" value="InterPro"/>
</dbReference>
<dbReference type="GO" id="GO:0005938">
    <property type="term" value="C:cell cortex"/>
    <property type="evidence" value="ECO:0007669"/>
    <property type="project" value="UniProtKB-ARBA"/>
</dbReference>
<proteinExistence type="inferred from homology"/>
<accession>A0A4D9CU04</accession>
<dbReference type="FunFam" id="3.40.50.300:FF:002141">
    <property type="entry name" value="Dynein heavy chain"/>
    <property type="match status" value="1"/>
</dbReference>
<feature type="coiled-coil region" evidence="15">
    <location>
        <begin position="3329"/>
        <end position="3368"/>
    </location>
</feature>
<dbReference type="InterPro" id="IPR041466">
    <property type="entry name" value="Dynein_AAA5_ext"/>
</dbReference>
<dbReference type="InterPro" id="IPR024743">
    <property type="entry name" value="Dynein_HC_stalk"/>
</dbReference>
<dbReference type="Proteomes" id="UP000355283">
    <property type="component" value="Unassembled WGS sequence"/>
</dbReference>
<feature type="domain" description="AAA+ ATPase" evidence="17">
    <location>
        <begin position="2687"/>
        <end position="2836"/>
    </location>
</feature>
<dbReference type="PANTHER" id="PTHR46532">
    <property type="entry name" value="MALE FERTILITY FACTOR KL5"/>
    <property type="match status" value="1"/>
</dbReference>
<dbReference type="Gene3D" id="1.10.8.720">
    <property type="entry name" value="Region D6 of dynein motor"/>
    <property type="match status" value="1"/>
</dbReference>
<keyword evidence="7" id="KW-0547">Nucleotide-binding</keyword>
<feature type="domain" description="AAA+ ATPase" evidence="17">
    <location>
        <begin position="3052"/>
        <end position="3284"/>
    </location>
</feature>
<dbReference type="InterPro" id="IPR042222">
    <property type="entry name" value="Dynein_2_N"/>
</dbReference>
<keyword evidence="10 15" id="KW-0175">Coiled coil</keyword>
<name>A0A4D9CU04_9STRA</name>
<feature type="coiled-coil region" evidence="15">
    <location>
        <begin position="544"/>
        <end position="571"/>
    </location>
</feature>
<keyword evidence="4" id="KW-0963">Cytoplasm</keyword>
<dbReference type="Gene3D" id="1.20.920.20">
    <property type="match status" value="1"/>
</dbReference>
<feature type="compositionally biased region" description="Pro residues" evidence="16">
    <location>
        <begin position="119"/>
        <end position="133"/>
    </location>
</feature>
<dbReference type="PANTHER" id="PTHR46532:SF11">
    <property type="entry name" value="DYNEIN AXONEMAL HEAVY CHAIN 12"/>
    <property type="match status" value="1"/>
</dbReference>
<dbReference type="Pfam" id="PF12775">
    <property type="entry name" value="AAA_7"/>
    <property type="match status" value="1"/>
</dbReference>
<dbReference type="Pfam" id="PF03028">
    <property type="entry name" value="Dynein_heavy"/>
    <property type="match status" value="1"/>
</dbReference>
<dbReference type="InterPro" id="IPR013594">
    <property type="entry name" value="Dynein_heavy_tail"/>
</dbReference>
<dbReference type="Gene3D" id="1.20.58.1120">
    <property type="match status" value="1"/>
</dbReference>
<dbReference type="Gene3D" id="3.20.180.20">
    <property type="entry name" value="Dynein heavy chain, N-terminal domain 2"/>
    <property type="match status" value="1"/>
</dbReference>
<dbReference type="InterPro" id="IPR042219">
    <property type="entry name" value="AAA_lid_11_sf"/>
</dbReference>
<dbReference type="InterPro" id="IPR035699">
    <property type="entry name" value="AAA_6"/>
</dbReference>
<sequence>MNDPESIENDVPPFDQDSRVLFLRQRLLSSFSGKHKAPQPGHRDKGRGDGRSTFDKAFYSEENVSKLHEFLENDEKCFLLAPESLKLETLMPRKLGKSKHVLFLKLFPTSSTSTSATSPFPPSSSTPSSPPPPMETAVLVLELSGPSPLENLERLLYEIYLPLLTNPQNQAKWGEIATKQVIDRFFTFLSAMTILSGQVKGQIRLPMPPIDGLLGPPSAAGEAVLAASGGNLGVGPGPVGGGSRNRLALLESAVATWTKQIRQVLRQDSESLLKQGLLPTPDEEITFWKTKASKLNAVYDQLQSQRVKKVLKVLEQAQSTYMASFQRLSKEVFTARLEANDNSKYLRPLEAWITRLQDEKNGTEARFPTLPTLFKPILHIVLLIWKNSKHYNTPARLVVLMRELSNSVILQARRYVSGERVFAHIEKEETPRALEQLSITLSVCTSFKETYASYKDTATAECPHNPWRIQHGALFGRLELFIERIASLIDITRTLMSFHKLAKVEVGGIKGRTVTAGVRQVHDDFLAAVQRVREVPYDLMDVQAAQFQEDYAQFKEQVQDLDRRLASLIALAFDDCATILRRFKVLDSFEGLLNRSIIEDELEKKYILLVQAYAQDLRAVHEIFLRHRESPPVPAHYPPVAGALAWSRGLIERVGAPLPKFQALEQQQPHVWAREETKDVVKASRALLTTLQDYEARSADAWSKDVESSSQSKLQLPLLTRNSKTEHLAVNFDPVLVRLLREVKYFRLLDLPVPAPAMGVYQQVELFRRWTGNLELIAHTHNASWSALHPVEMPLVRPYLDQFNQVVQTGLRALQWQSDEALVQNFLVEALAKVQGVEAVVQTMKRNLSTVENLLREWERPMVERKTKPVERDEFERMQRTIRQERYGKVKAAGKEIHSLLRETCKVLNIPTPAPPAWQAYVDYVSNRVVGGLTRIILVSLQALFNEIDPVPFLTAGGSSTTTTPPPNQAMAASKLPMLEIKLTLVDDKFVRFLPDISSPSLSPPPGNNSTLRDLVNNVVAGFFNLSTLFKRLDDASHQGTYLREMHTDPQLSLALARIHEVVDATEESCRRLQERYEEYAALWTTDLDAHFRSFCTSAVVQTPLGQSLLNTDLFEQEINRYEQLQAQVLQKLSSPVDIQGWLRVNTAPIKQAILGWCTRWTTTYTSHIKATLVTKLRDMDAFMREVRSGLGVPVDAEGGKTALMEVMKTICDVRKASELFAEVWLPFQELISTLKRHNVDVTDVMIGNSGYDLQSYLEEAPTAWELLVKETFVKKEKILPLQMAEVEILRQDLDAFNVRVHRFRSTFKKEGPFVSTALSPTAPSPIGPAPTPPSSLATTSFATINTLTLTSAKAYQEMDAQLRLLVDLEQEAAAFNALEELFELQISKYPEMGETRRDLKLLKWMWDFNALVEKLYEGWRGQYWSDVETEAWLEQNKELLKQLRRQGNEFQTLKTWHIYQVVEENIQSMAILLPLIDELHSPAMRDRHWGTLARHCQVRHLDPTHAKFTFEDMIPLRLSERRELVEELVSTAAKELKIETQLGVIVQAWETLHLDHVPHKDMETTVIKPSEEVLESLESHQMELQSMLSVDFFKDKVMEWQVTLGRTEEVLKAWVSVSKSWTALESIFLASADIRAQLPEDTKRFEGIDSEFKELMKAAITTPKVVEACGVEGRLESLKSMMARLELCQKSLNEYLDLKKKLYPRFYFVSNVALLDMLANGNNPVKILPYLGDCYDGLADLRFVVDDPATGTLSTKTVDTMVAKDKECVTLYERFTMEGEVEQYLNRLTDVIADTLRHKLEDGLESAVHWDVEKPREQWLFDYPAQVVLTGTQIYWTEETERALEDYENGQEDAVKRYLQICNSRLSALIQLVLGELSPGDRTKIISLITLDVHARDVVQKLIDEKTEGPNTFLWQQQLRFYWTPPPTSTSRMLSAGGMATNPSSSLTIHSGSNARDVDIKICDYHCKYFYEWVGNTGRLVITPLTDRCYITLTMGLRLFLGGAPAGPAGTGKTETTKDLARALAIPCYVFNCSDQMNYQTMGDIFRGLAQTGAWGCFDEFNRIPLEVLSVVATQVKTIQDAIVKCSIPSNRDLEYQHLPGGTPPVKVGSFDFIGDTISLIPSCGFFITMNPGYAGRTELPENLKALFRSCAMIRPDLRPICENMLMSEGFQNARGLAIKFVSLYQLSSELLSKQFHYDWGLRAVKSVLRVAGMLKRGEPDMDEAQILMRALRDFNTPKIPAHDLPIFLRLIADLFVGMDEVPHKMNETLRDKVLRATRLKKYQADDSFVLKVCQLQELLDVRHSVMLLGPAGTGKTAIWKTLAAAHNLDSRSGSFGRMGGGSSDEKRSRVCVYETLNPKAISSDELYGHMTLSKDWRDGVLSIIMRGMSKNIAEQGFYEHQRHKWVVLDGDIDAVWIESMNTVMDDNKVLTLVSNERVPLSDSMRLVFEINSLKNATPATVSRAGILYINETDVGWKPLVQSWVQLRADPSERVLLPGLFEKYVDALAEMTRKGYKEVTPVRLINKVSTLIYILEGFLDGSDGDGSTETTGTSKRSLSNPTSASNACCVIPSEKKTPDVLELVFIYAAVWAFGGAMGVDKQADYRKQFSDAFAMTFGQRFPKEGQCFDYYFDVDTLSFLPWTARVPKYVPIPIGGGAGETALSQLQVATVDTVRLSFLIDLLAKKHRHVMLCGTAGTGKTSILREYLRNLDRDADKMLSSTVNMSYYTDSAKLQGEIELALDRRSGRKYGPPQGHHLIMLLDDLNLPYVETYGTQNAIALLTQHLQHGGWFDRSDLGTRKEVVDVQYLAAMNPTAGSFYICERAQRHFATFACTMPSKTDLKTIYGSILAGHLKGFAPRVEECCTKIVDATIALHGQVLQRFLPSAVKFTYNWNMRELSNVFQGLTLARSDLYTTPLPFLRLWAHECERVFGDRLTSESERGIFQDMLTSVANRTFSSPSEDIVESLVQRPLLCTNFVGGITSSESTSGGESAGLTSPMGYVPVPTLTELKTTLNGKLQEYNESNAMMDLVLFDEAMAHVTRICRIISNPSGHAMLIGVGGSGKQSLTRLAAFICGYEVKQLAITSRFKLEDLKDALKDMYKFAGVKGVPLVFLIRDSQVIDERFLIYINALLSSGWIPDLLVKDELESTLASIRTVARAQGVPDTPATLLEFLITRIRTNLHVVLAFSPVGSTFRTRARRFPALVNCTAIDVFHPWPREALVSVAQRFLDDVDLGSPYVKSQLALHMAEEHLSVMKASHTFLERHRRYNYVTPKSFLELIGFYRYLLGAKRSEVVRLVDRLDVGLSTLKKTAADVAVLQADLTLTLARVEEKKAATEQLIEAMGAERAEAEMQQGAATLEASKANVASEEAAVLEKEASIELAAAEPAMKAAAAAVDVLSKAMLTELKNLKTPPAGVDTVTTACLILVEKEYKNHKWERAKKMMANIDQFKNKLMAFKGETIPEEDINRVTPFMSLPDFTPEAMASKSAAAANLCTWVVNMYRYNRIYVKVKPLMDTLAEAQATKASADASLAVASAAVAAVQERLAVLEEQFVAATEEKAKVEAEAAACQERLSLAERLVNGLSSENTRWGSEIERLKERATTLVGDCMVAAGFVSYLGAFDQDTRESLWKDVWTRDLIERGVPLTPCLDPVSMLSNDGQVAQMIREGLPADRISLENGAVITNCKRWPLIIDPQIQGIKWLRQKEARNRLLVFQLSQKDWAKKMEKALSTGQTVILENVGEELDSTLEPVLSRAIYKKGRKLYIKFCGEEVEFDPAFQLYLQTRLSNPHYRPEVFAQCTLINFIATERGLEEQLLSKVVAVERPELEEKAQLLQQAFQRYKIQLVELEDDLLERLANAPDDILSDVPLIEGLEATKSAVLEINTAVSEGKITEGLINEARETYRSHAAEGAMLYFLLTQLSSIDHIYQYSLDSFVFFYLKSIKRALPADTEEKRAMNLRASLRMTVYTWVSRGLFERHKLIFLAQMTFNLLKRGLLQGETAPSSSLSAPAAVTPEGGLKVPEAHFQFLLRCPQKPVPDNPLGWLPMSAWQAVQALTELDGFGKLAQDMVEASPRFREWYNAVAPDMEKLPLEWAGLDRQPFQKMMVVRCLRPDRANVALTNFIRQLLPHGDAYTDCDATLSALEVAEQALQDATPATPLYFILSAGANVVGVLDRLAEKYGLVKGVSYHNVSMGQGQDVVAMACLESAHRNGHWVILNNVHLMPRWMEELEKKLDEFAQDGGSHAKMRLFLTSDPAVSIPIGILNRCIKVTNEAPAGLKANLKRAWSNFPKQDIDDADSRTRGVLFGLCYFHALMVERKLFGPMGFNMNYPFSLGDLRDSAACLHNCLESANGGSKVPWHDLKYIFGDIMYGGHIVNDFDRLVAKTYLDHLMRDELLDEMQLFPYVTPGDRASFYCPPSTTYDKYMEYVDRNLVVDTPMAFGLHPNAEIGFRTRQGEKLFATLLEFQPREGRREKAEGVEEGGAEDGEEGGPGGVAAGGETPQAVAERVATEILDRFGERRLDVDEVHRALDGEEGPYQNVFLQEMEALNALLTFMTLSLRELLLGLGGDLALSDKMESLLHALYLDTVPDPWLHLSWPSRRPLGGWLTNLHSRLQQLEEWQQAPQELPKVTWLAGLVNPQAFLTAVCQVTAQKNGWALDQLVIATEVTKKATAEEVDLPSRDGAYVVGLALQGARWDSATGGIEPARPKEMFSPLPVLLVRAVPQEQIDRRAYACPVFKTEDRGATYVFSAQLKTKSPPARWILAGVALIMDVAGG</sequence>
<gene>
    <name evidence="18" type="ORF">NSK_006126</name>
</gene>
<dbReference type="InterPro" id="IPR043157">
    <property type="entry name" value="Dynein_AAA1S"/>
</dbReference>
<feature type="region of interest" description="Disordered" evidence="16">
    <location>
        <begin position="4476"/>
        <end position="4507"/>
    </location>
</feature>
<feature type="compositionally biased region" description="Acidic residues" evidence="16">
    <location>
        <begin position="4484"/>
        <end position="4494"/>
    </location>
</feature>
<keyword evidence="14" id="KW-0966">Cell projection</keyword>
<dbReference type="GO" id="GO:0051959">
    <property type="term" value="F:dynein light intermediate chain binding"/>
    <property type="evidence" value="ECO:0007669"/>
    <property type="project" value="InterPro"/>
</dbReference>
<feature type="compositionally biased region" description="Low complexity" evidence="16">
    <location>
        <begin position="2546"/>
        <end position="2555"/>
    </location>
</feature>
<dbReference type="Gene3D" id="1.10.8.1220">
    <property type="match status" value="1"/>
</dbReference>
<dbReference type="Pfam" id="PF17857">
    <property type="entry name" value="AAA_lid_1"/>
    <property type="match status" value="1"/>
</dbReference>
<evidence type="ECO:0000256" key="8">
    <source>
        <dbReference type="ARBA" id="ARBA00022840"/>
    </source>
</evidence>
<feature type="domain" description="AAA+ ATPase" evidence="17">
    <location>
        <begin position="2000"/>
        <end position="2159"/>
    </location>
</feature>
<evidence type="ECO:0000256" key="5">
    <source>
        <dbReference type="ARBA" id="ARBA00022701"/>
    </source>
</evidence>
<dbReference type="InterPro" id="IPR024317">
    <property type="entry name" value="Dynein_heavy_chain_D4_dom"/>
</dbReference>
<dbReference type="OrthoDB" id="424310at2759"/>
<keyword evidence="19" id="KW-1185">Reference proteome</keyword>
<dbReference type="GO" id="GO:0008569">
    <property type="term" value="F:minus-end-directed microtubule motor activity"/>
    <property type="evidence" value="ECO:0007669"/>
    <property type="project" value="InterPro"/>
</dbReference>
<feature type="region of interest" description="Disordered" evidence="16">
    <location>
        <begin position="2546"/>
        <end position="2565"/>
    </location>
</feature>
<evidence type="ECO:0000256" key="16">
    <source>
        <dbReference type="SAM" id="MobiDB-lite"/>
    </source>
</evidence>
<evidence type="ECO:0000256" key="7">
    <source>
        <dbReference type="ARBA" id="ARBA00022741"/>
    </source>
</evidence>
<evidence type="ECO:0000256" key="15">
    <source>
        <dbReference type="SAM" id="Coils"/>
    </source>
</evidence>
<feature type="region of interest" description="Disordered" evidence="16">
    <location>
        <begin position="31"/>
        <end position="53"/>
    </location>
</feature>
<dbReference type="Gene3D" id="1.20.140.100">
    <property type="entry name" value="Dynein heavy chain, N-terminal domain 2"/>
    <property type="match status" value="1"/>
</dbReference>
<dbReference type="GO" id="GO:0005524">
    <property type="term" value="F:ATP binding"/>
    <property type="evidence" value="ECO:0007669"/>
    <property type="project" value="UniProtKB-KW"/>
</dbReference>
<dbReference type="Pfam" id="PF08393">
    <property type="entry name" value="DHC_N2"/>
    <property type="match status" value="1"/>
</dbReference>
<dbReference type="GO" id="GO:0005858">
    <property type="term" value="C:axonemal dynein complex"/>
    <property type="evidence" value="ECO:0007669"/>
    <property type="project" value="TreeGrafter"/>
</dbReference>
<dbReference type="FunFam" id="1.10.8.710:FF:000007">
    <property type="entry name" value="Putative dynein heavy chain"/>
    <property type="match status" value="1"/>
</dbReference>
<evidence type="ECO:0000256" key="3">
    <source>
        <dbReference type="ARBA" id="ARBA00022197"/>
    </source>
</evidence>
<dbReference type="InterPro" id="IPR027417">
    <property type="entry name" value="P-loop_NTPase"/>
</dbReference>
<keyword evidence="8" id="KW-0067">ATP-binding</keyword>
<feature type="coiled-coil region" evidence="15">
    <location>
        <begin position="1056"/>
        <end position="1083"/>
    </location>
</feature>
<keyword evidence="13" id="KW-0206">Cytoskeleton</keyword>
<evidence type="ECO:0000256" key="10">
    <source>
        <dbReference type="ARBA" id="ARBA00023054"/>
    </source>
</evidence>
<dbReference type="Gene3D" id="6.10.140.1060">
    <property type="match status" value="1"/>
</dbReference>
<dbReference type="FunFam" id="3.10.490.20:FF:000009">
    <property type="entry name" value="Dynein heavy chain 4"/>
    <property type="match status" value="1"/>
</dbReference>
<keyword evidence="6" id="KW-0677">Repeat</keyword>
<reference evidence="18 19" key="1">
    <citation type="submission" date="2019-01" db="EMBL/GenBank/DDBJ databases">
        <title>Nuclear Genome Assembly of the Microalgal Biofuel strain Nannochloropsis salina CCMP1776.</title>
        <authorList>
            <person name="Hovde B."/>
        </authorList>
    </citation>
    <scope>NUCLEOTIDE SEQUENCE [LARGE SCALE GENOMIC DNA]</scope>
    <source>
        <strain evidence="18 19">CCMP1776</strain>
    </source>
</reference>
<protein>
    <recommendedName>
        <fullName evidence="3">Dynein heavy chain, cytoplasmic</fullName>
    </recommendedName>
</protein>
<dbReference type="InterPro" id="IPR035706">
    <property type="entry name" value="AAA_9"/>
</dbReference>
<dbReference type="FunFam" id="1.10.8.1220:FF:000001">
    <property type="entry name" value="Dynein axonemal heavy chain 5"/>
    <property type="match status" value="1"/>
</dbReference>
<evidence type="ECO:0000256" key="4">
    <source>
        <dbReference type="ARBA" id="ARBA00022490"/>
    </source>
</evidence>
<dbReference type="Pfam" id="PF12774">
    <property type="entry name" value="AAA_6"/>
    <property type="match status" value="2"/>
</dbReference>
<dbReference type="SUPFAM" id="SSF52540">
    <property type="entry name" value="P-loop containing nucleoside triphosphate hydrolases"/>
    <property type="match status" value="4"/>
</dbReference>
<dbReference type="Pfam" id="PF18199">
    <property type="entry name" value="Dynein_C"/>
    <property type="match status" value="1"/>
</dbReference>
<dbReference type="Gene3D" id="1.10.8.710">
    <property type="match status" value="1"/>
</dbReference>
<evidence type="ECO:0000256" key="12">
    <source>
        <dbReference type="ARBA" id="ARBA00023175"/>
    </source>
</evidence>
<evidence type="ECO:0000256" key="11">
    <source>
        <dbReference type="ARBA" id="ARBA00023069"/>
    </source>
</evidence>
<dbReference type="GO" id="GO:0000235">
    <property type="term" value="C:astral microtubule"/>
    <property type="evidence" value="ECO:0007669"/>
    <property type="project" value="UniProtKB-ARBA"/>
</dbReference>
<dbReference type="Gene3D" id="1.20.920.30">
    <property type="match status" value="1"/>
</dbReference>
<dbReference type="GO" id="GO:1902850">
    <property type="term" value="P:microtubule cytoskeleton organization involved in mitosis"/>
    <property type="evidence" value="ECO:0007669"/>
    <property type="project" value="UniProtKB-ARBA"/>
</dbReference>
<evidence type="ECO:0000256" key="13">
    <source>
        <dbReference type="ARBA" id="ARBA00023212"/>
    </source>
</evidence>
<comment type="caution">
    <text evidence="18">The sequence shown here is derived from an EMBL/GenBank/DDBJ whole genome shotgun (WGS) entry which is preliminary data.</text>
</comment>
<dbReference type="Gene3D" id="3.40.50.300">
    <property type="entry name" value="P-loop containing nucleotide triphosphate hydrolases"/>
    <property type="match status" value="5"/>
</dbReference>
<keyword evidence="12" id="KW-0505">Motor protein</keyword>
<feature type="region of interest" description="Disordered" evidence="16">
    <location>
        <begin position="111"/>
        <end position="133"/>
    </location>
</feature>
<keyword evidence="5" id="KW-0493">Microtubule</keyword>
<dbReference type="Pfam" id="PF12777">
    <property type="entry name" value="MT"/>
    <property type="match status" value="1"/>
</dbReference>
<evidence type="ECO:0000256" key="14">
    <source>
        <dbReference type="ARBA" id="ARBA00023273"/>
    </source>
</evidence>
<dbReference type="GO" id="GO:0000070">
    <property type="term" value="P:mitotic sister chromatid segregation"/>
    <property type="evidence" value="ECO:0007669"/>
    <property type="project" value="UniProtKB-ARBA"/>
</dbReference>
<comment type="similarity">
    <text evidence="2">Belongs to the dynein heavy chain family.</text>
</comment>
<feature type="coiled-coil region" evidence="15">
    <location>
        <begin position="3535"/>
        <end position="3583"/>
    </location>
</feature>
<feature type="domain" description="AAA+ ATPase" evidence="17">
    <location>
        <begin position="2303"/>
        <end position="2459"/>
    </location>
</feature>
<feature type="compositionally biased region" description="Basic and acidic residues" evidence="16">
    <location>
        <begin position="41"/>
        <end position="53"/>
    </location>
</feature>
<evidence type="ECO:0000256" key="2">
    <source>
        <dbReference type="ARBA" id="ARBA00008887"/>
    </source>
</evidence>
<dbReference type="FunFam" id="1.20.140.100:FF:000001">
    <property type="entry name" value="dynein heavy chain 17, axonemal"/>
    <property type="match status" value="1"/>
</dbReference>
<dbReference type="Gene3D" id="1.20.1270.280">
    <property type="match status" value="1"/>
</dbReference>
<dbReference type="EMBL" id="SDOX01000096">
    <property type="protein sequence ID" value="TFJ82702.1"/>
    <property type="molecule type" value="Genomic_DNA"/>
</dbReference>
<dbReference type="Gene3D" id="1.10.287.2620">
    <property type="match status" value="1"/>
</dbReference>
<dbReference type="Pfam" id="PF12780">
    <property type="entry name" value="AAA_8"/>
    <property type="match status" value="1"/>
</dbReference>
<evidence type="ECO:0000256" key="6">
    <source>
        <dbReference type="ARBA" id="ARBA00022737"/>
    </source>
</evidence>
<dbReference type="InterPro" id="IPR043160">
    <property type="entry name" value="Dynein_C_barrel"/>
</dbReference>
<feature type="compositionally biased region" description="Polar residues" evidence="16">
    <location>
        <begin position="2556"/>
        <end position="2565"/>
    </location>
</feature>
<dbReference type="FunFam" id="3.40.50.300:FF:000996">
    <property type="entry name" value="Cytoplasmic dynein heavy chain"/>
    <property type="match status" value="1"/>
</dbReference>
<dbReference type="GO" id="GO:0030473">
    <property type="term" value="P:nuclear migration along microtubule"/>
    <property type="evidence" value="ECO:0007669"/>
    <property type="project" value="UniProtKB-ARBA"/>
</dbReference>
<dbReference type="InterPro" id="IPR004273">
    <property type="entry name" value="Dynein_heavy_D6_P-loop"/>
</dbReference>
<comment type="subcellular location">
    <subcellularLocation>
        <location evidence="1">Cytoplasm</location>
        <location evidence="1">Cytoskeleton</location>
        <location evidence="1">Cilium axoneme</location>
    </subcellularLocation>
</comment>
<keyword evidence="9" id="KW-0243">Dynein</keyword>
<evidence type="ECO:0000256" key="9">
    <source>
        <dbReference type="ARBA" id="ARBA00023017"/>
    </source>
</evidence>
<dbReference type="Gene3D" id="1.10.472.130">
    <property type="match status" value="1"/>
</dbReference>
<organism evidence="18 19">
    <name type="scientific">Nannochloropsis salina CCMP1776</name>
    <dbReference type="NCBI Taxonomy" id="1027361"/>
    <lineage>
        <taxon>Eukaryota</taxon>
        <taxon>Sar</taxon>
        <taxon>Stramenopiles</taxon>
        <taxon>Ochrophyta</taxon>
        <taxon>Eustigmatophyceae</taxon>
        <taxon>Eustigmatales</taxon>
        <taxon>Monodopsidaceae</taxon>
        <taxon>Microchloropsis</taxon>
        <taxon>Microchloropsis salina</taxon>
    </lineage>
</organism>
<dbReference type="InterPro" id="IPR003593">
    <property type="entry name" value="AAA+_ATPase"/>
</dbReference>
<dbReference type="SMART" id="SM00382">
    <property type="entry name" value="AAA"/>
    <property type="match status" value="4"/>
</dbReference>
<dbReference type="InterPro" id="IPR041658">
    <property type="entry name" value="AAA_lid_11"/>
</dbReference>
<dbReference type="FunFam" id="1.20.920.20:FF:000001">
    <property type="entry name" value="dynein heavy chain 2, axonemal"/>
    <property type="match status" value="1"/>
</dbReference>